<feature type="domain" description="Amidase" evidence="1">
    <location>
        <begin position="28"/>
        <end position="451"/>
    </location>
</feature>
<evidence type="ECO:0000313" key="2">
    <source>
        <dbReference type="EMBL" id="AEX92978.1"/>
    </source>
</evidence>
<dbReference type="EMBL" id="JQ388838">
    <property type="protein sequence ID" value="AFC37599.1"/>
    <property type="molecule type" value="Genomic_DNA"/>
</dbReference>
<dbReference type="InterPro" id="IPR036928">
    <property type="entry name" value="AS_sf"/>
</dbReference>
<evidence type="ECO:0000313" key="3">
    <source>
        <dbReference type="EMBL" id="AFC37599.1"/>
    </source>
</evidence>
<dbReference type="GO" id="GO:0016285">
    <property type="term" value="F:alanyl aminopeptidase activity"/>
    <property type="evidence" value="ECO:0007669"/>
    <property type="project" value="UniProtKB-EC"/>
</dbReference>
<dbReference type="SUPFAM" id="SSF75304">
    <property type="entry name" value="Amidase signature (AS) enzymes"/>
    <property type="match status" value="1"/>
</dbReference>
<proteinExistence type="predicted"/>
<evidence type="ECO:0000259" key="1">
    <source>
        <dbReference type="Pfam" id="PF01425"/>
    </source>
</evidence>
<protein>
    <submittedName>
        <fullName evidence="3">Aryl-amidase A</fullName>
        <ecNumber evidence="3">3.4.11.2</ecNumber>
    </submittedName>
    <submittedName>
        <fullName evidence="2">Hexaflumuron amidase</fullName>
        <ecNumber evidence="2">3.5.1.4</ecNumber>
    </submittedName>
</protein>
<sequence length="465" mass="49583">MIPRLTNEPGAIEVAAQIRAGELSPLEAANAAIARIEALDGPLNAVVVRDFDRARDAARELDGQPAEDRPLFGVPMTVKESFDVAGLPTTWGHVPFKDYRPTRDARVVQLLKDAGAIILGKTNVPPDLADMQSNNPVYGRTNNPYDHSRVAGGSSGGSAVAVATGMVPAEYGSDIGSSIRNPAHFNGIYGHKTTFGLVSRRGHGHPVAGGKDMHAGPLSVTGPLARSAEDLQLLLQVTAERPLARRRKSLTEMRFLAVLDHPSSAIDASVRGPIEAALAEIERAGASVDRASALLPDLAEQHYNYMRLVNVAMMRGNPGPLAEQHANYMRLVNVAMMRGNPGPAGQTMALADYYQLLDTQECNRYAWADLFAEYDFVLAPPLPFVAYPHDATPIYERRIPINGKDSAFADALAWAGLANFPNLPSTVVPVGESAGLPCGMQVMGPEWSDLDCIAAAGAIGALMEG</sequence>
<dbReference type="SMR" id="H9CTU7"/>
<dbReference type="InterPro" id="IPR023631">
    <property type="entry name" value="Amidase_dom"/>
</dbReference>
<reference evidence="3" key="2">
    <citation type="journal article" date="2012" name="Appl. Environ. Microbiol.">
        <title>Cloning of a Novel Arylamidase Gene from Paracoccus sp. Strain FLN-7 That Hydrolyzes Amide Pesticides.</title>
        <authorList>
            <person name="Zhang J."/>
            <person name="Yin J.G."/>
            <person name="Hang B.J."/>
            <person name="Cai S."/>
            <person name="He J."/>
            <person name="Zhou S.G."/>
            <person name="Li S.P."/>
        </authorList>
    </citation>
    <scope>NUCLEOTIDE SEQUENCE</scope>
    <source>
        <strain evidence="3">FLN-7</strain>
    </source>
</reference>
<dbReference type="Pfam" id="PF01425">
    <property type="entry name" value="Amidase"/>
    <property type="match status" value="1"/>
</dbReference>
<dbReference type="GO" id="GO:0004040">
    <property type="term" value="F:amidase activity"/>
    <property type="evidence" value="ECO:0007669"/>
    <property type="project" value="UniProtKB-EC"/>
</dbReference>
<dbReference type="EMBL" id="JN571734">
    <property type="protein sequence ID" value="AEX92978.1"/>
    <property type="molecule type" value="Genomic_DNA"/>
</dbReference>
<dbReference type="EC" id="3.5.1.4" evidence="2"/>
<name>H9CTU7_9RHOB</name>
<dbReference type="GO" id="GO:0012505">
    <property type="term" value="C:endomembrane system"/>
    <property type="evidence" value="ECO:0007669"/>
    <property type="project" value="TreeGrafter"/>
</dbReference>
<keyword evidence="3" id="KW-0031">Aminopeptidase</keyword>
<accession>H9CTU7</accession>
<dbReference type="Gene3D" id="3.90.1300.10">
    <property type="entry name" value="Amidase signature (AS) domain"/>
    <property type="match status" value="1"/>
</dbReference>
<reference evidence="2" key="1">
    <citation type="submission" date="2011-08" db="EMBL/GenBank/DDBJ databases">
        <title>Isolation of hexaflumuron amidase gene from Paracoccus sp.</title>
        <authorList>
            <person name="Zhang J."/>
            <person name="He J."/>
            <person name="Li S."/>
        </authorList>
    </citation>
    <scope>NUCLEOTIDE SEQUENCE</scope>
    <source>
        <strain evidence="2">FLN-7</strain>
    </source>
</reference>
<gene>
    <name evidence="3" type="primary">ampA</name>
</gene>
<organism evidence="3">
    <name type="scientific">Paracoccus huijuniae</name>
    <dbReference type="NCBI Taxonomy" id="538194"/>
    <lineage>
        <taxon>Bacteria</taxon>
        <taxon>Pseudomonadati</taxon>
        <taxon>Pseudomonadota</taxon>
        <taxon>Alphaproteobacteria</taxon>
        <taxon>Rhodobacterales</taxon>
        <taxon>Paracoccaceae</taxon>
        <taxon>Paracoccus</taxon>
    </lineage>
</organism>
<dbReference type="EC" id="3.4.11.2" evidence="3"/>
<keyword evidence="3" id="KW-0378">Hydrolase</keyword>
<dbReference type="PANTHER" id="PTHR43372:SF4">
    <property type="entry name" value="FATTY-ACID AMIDE HYDROLASE 2"/>
    <property type="match status" value="1"/>
</dbReference>
<keyword evidence="3" id="KW-0645">Protease</keyword>
<dbReference type="InterPro" id="IPR052739">
    <property type="entry name" value="FAAH2"/>
</dbReference>
<dbReference type="AlphaFoldDB" id="H9CTU7"/>
<dbReference type="PANTHER" id="PTHR43372">
    <property type="entry name" value="FATTY-ACID AMIDE HYDROLASE"/>
    <property type="match status" value="1"/>
</dbReference>